<evidence type="ECO:0000313" key="1">
    <source>
        <dbReference type="EMBL" id="EPS97277.1"/>
    </source>
</evidence>
<protein>
    <submittedName>
        <fullName evidence="1">Uncharacterized protein</fullName>
    </submittedName>
</protein>
<evidence type="ECO:0000313" key="2">
    <source>
        <dbReference type="Proteomes" id="UP000015241"/>
    </source>
</evidence>
<organism evidence="1 2">
    <name type="scientific">Fomitopsis schrenkii</name>
    <name type="common">Brown rot fungus</name>
    <dbReference type="NCBI Taxonomy" id="2126942"/>
    <lineage>
        <taxon>Eukaryota</taxon>
        <taxon>Fungi</taxon>
        <taxon>Dikarya</taxon>
        <taxon>Basidiomycota</taxon>
        <taxon>Agaricomycotina</taxon>
        <taxon>Agaricomycetes</taxon>
        <taxon>Polyporales</taxon>
        <taxon>Fomitopsis</taxon>
    </lineage>
</organism>
<reference evidence="1 2" key="1">
    <citation type="journal article" date="2012" name="Science">
        <title>The Paleozoic origin of enzymatic lignin decomposition reconstructed from 31 fungal genomes.</title>
        <authorList>
            <person name="Floudas D."/>
            <person name="Binder M."/>
            <person name="Riley R."/>
            <person name="Barry K."/>
            <person name="Blanchette R.A."/>
            <person name="Henrissat B."/>
            <person name="Martinez A.T."/>
            <person name="Otillar R."/>
            <person name="Spatafora J.W."/>
            <person name="Yadav J.S."/>
            <person name="Aerts A."/>
            <person name="Benoit I."/>
            <person name="Boyd A."/>
            <person name="Carlson A."/>
            <person name="Copeland A."/>
            <person name="Coutinho P.M."/>
            <person name="de Vries R.P."/>
            <person name="Ferreira P."/>
            <person name="Findley K."/>
            <person name="Foster B."/>
            <person name="Gaskell J."/>
            <person name="Glotzer D."/>
            <person name="Gorecki P."/>
            <person name="Heitman J."/>
            <person name="Hesse C."/>
            <person name="Hori C."/>
            <person name="Igarashi K."/>
            <person name="Jurgens J.A."/>
            <person name="Kallen N."/>
            <person name="Kersten P."/>
            <person name="Kohler A."/>
            <person name="Kuees U."/>
            <person name="Kumar T.K.A."/>
            <person name="Kuo A."/>
            <person name="LaButti K."/>
            <person name="Larrondo L.F."/>
            <person name="Lindquist E."/>
            <person name="Ling A."/>
            <person name="Lombard V."/>
            <person name="Lucas S."/>
            <person name="Lundell T."/>
            <person name="Martin R."/>
            <person name="McLaughlin D.J."/>
            <person name="Morgenstern I."/>
            <person name="Morin E."/>
            <person name="Murat C."/>
            <person name="Nagy L.G."/>
            <person name="Nolan M."/>
            <person name="Ohm R.A."/>
            <person name="Patyshakuliyeva A."/>
            <person name="Rokas A."/>
            <person name="Ruiz-Duenas F.J."/>
            <person name="Sabat G."/>
            <person name="Salamov A."/>
            <person name="Samejima M."/>
            <person name="Schmutz J."/>
            <person name="Slot J.C."/>
            <person name="St John F."/>
            <person name="Stenlid J."/>
            <person name="Sun H."/>
            <person name="Sun S."/>
            <person name="Syed K."/>
            <person name="Tsang A."/>
            <person name="Wiebenga A."/>
            <person name="Young D."/>
            <person name="Pisabarro A."/>
            <person name="Eastwood D.C."/>
            <person name="Martin F."/>
            <person name="Cullen D."/>
            <person name="Grigoriev I.V."/>
            <person name="Hibbett D.S."/>
        </authorList>
    </citation>
    <scope>NUCLEOTIDE SEQUENCE</scope>
    <source>
        <strain evidence="2">FP-58527</strain>
    </source>
</reference>
<gene>
    <name evidence="1" type="ORF">FOMPIDRAFT_1025083</name>
</gene>
<dbReference type="Proteomes" id="UP000015241">
    <property type="component" value="Unassembled WGS sequence"/>
</dbReference>
<dbReference type="HOGENOM" id="CLU_2960773_0_0_1"/>
<sequence length="59" mass="6906">MNNISNAQHRLPYLRCHEAIFGRLGSQEGQHPRRRLVLIQSHSEDFRALSYMSAQLNTR</sequence>
<dbReference type="AlphaFoldDB" id="S8DXC9"/>
<keyword evidence="2" id="KW-1185">Reference proteome</keyword>
<proteinExistence type="predicted"/>
<name>S8DXC9_FOMSC</name>
<accession>S8DXC9</accession>
<dbReference type="EMBL" id="KE504177">
    <property type="protein sequence ID" value="EPS97277.1"/>
    <property type="molecule type" value="Genomic_DNA"/>
</dbReference>
<dbReference type="InParanoid" id="S8DXC9"/>